<dbReference type="Pfam" id="PF00044">
    <property type="entry name" value="Gp_dh_N"/>
    <property type="match status" value="1"/>
</dbReference>
<feature type="binding site" evidence="4">
    <location>
        <begin position="151"/>
        <end position="153"/>
    </location>
    <ligand>
        <name>D-glyceraldehyde 3-phosphate</name>
        <dbReference type="ChEBI" id="CHEBI:59776"/>
    </ligand>
</feature>
<dbReference type="Proteomes" id="UP000663499">
    <property type="component" value="Chromosome"/>
</dbReference>
<dbReference type="SMART" id="SM00846">
    <property type="entry name" value="Gp_dh_N"/>
    <property type="match status" value="1"/>
</dbReference>
<dbReference type="NCBIfam" id="TIGR01534">
    <property type="entry name" value="GAPDH-I"/>
    <property type="match status" value="1"/>
</dbReference>
<dbReference type="InterPro" id="IPR020830">
    <property type="entry name" value="GlycerAld_3-P_DH_AS"/>
</dbReference>
<accession>A0A974XGI0</accession>
<feature type="site" description="Activates thiol group during catalysis" evidence="6">
    <location>
        <position position="179"/>
    </location>
</feature>
<gene>
    <name evidence="10" type="primary">gap</name>
    <name evidence="10" type="ORF">J0B03_10490</name>
</gene>
<reference evidence="10" key="1">
    <citation type="submission" date="2021-03" db="EMBL/GenBank/DDBJ databases">
        <title>Alkalibacter marinus sp. nov., isolated from tidal flat sediment.</title>
        <authorList>
            <person name="Namirimu T."/>
            <person name="Yang J.-A."/>
            <person name="Yang S.-H."/>
            <person name="Kim Y.-J."/>
            <person name="Kwon K.K."/>
        </authorList>
    </citation>
    <scope>NUCLEOTIDE SEQUENCE</scope>
    <source>
        <strain evidence="10">ES005</strain>
    </source>
</reference>
<dbReference type="FunFam" id="3.30.360.10:FF:000002">
    <property type="entry name" value="Glyceraldehyde-3-phosphate dehydrogenase"/>
    <property type="match status" value="1"/>
</dbReference>
<dbReference type="Gene3D" id="3.40.50.720">
    <property type="entry name" value="NAD(P)-binding Rossmann-like Domain"/>
    <property type="match status" value="1"/>
</dbReference>
<sequence length="334" mass="35810">MAVQVAINGFGRIGRLAFRLMFGDSDFDIVAINDLTDAKSLAYLLKYDTSQGKYKEDAITAGDGFITVDGKEIKIYAQRDPEELPWEELGVDVVIESTGFFTTKELAEKHIRAGAKKVLISAPAKGDLKTVVYNVNHEVLDGSETVVSGASCTTNCLAPVAKVLHDNFGLESGLMTTIHAYTNDQATLDGPHKDPRRGRAAAANIVPTSTGAAAAVGLVLPELNGKLDGGAMRVPVTTGSLVDLTVKLSKKTTAEEINAAMKAAANETLGVTDEPLVSSDIIGIRFGSLFDLSQTKVMEADGEQMVKVVSWYDNEMSYTSQLVRLAKYVVDMIK</sequence>
<dbReference type="GO" id="GO:0050661">
    <property type="term" value="F:NADP binding"/>
    <property type="evidence" value="ECO:0007669"/>
    <property type="project" value="InterPro"/>
</dbReference>
<dbReference type="SUPFAM" id="SSF51735">
    <property type="entry name" value="NAD(P)-binding Rossmann-fold domains"/>
    <property type="match status" value="1"/>
</dbReference>
<dbReference type="FunFam" id="3.40.50.720:FF:000001">
    <property type="entry name" value="Glyceraldehyde-3-phosphate dehydrogenase"/>
    <property type="match status" value="1"/>
</dbReference>
<evidence type="ECO:0000256" key="7">
    <source>
        <dbReference type="RuleBase" id="RU000397"/>
    </source>
</evidence>
<feature type="binding site" evidence="4">
    <location>
        <position position="182"/>
    </location>
    <ligand>
        <name>D-glyceraldehyde 3-phosphate</name>
        <dbReference type="ChEBI" id="CHEBI:59776"/>
    </ligand>
</feature>
<dbReference type="PANTHER" id="PTHR43148">
    <property type="entry name" value="GLYCERALDEHYDE-3-PHOSPHATE DEHYDROGENASE 2"/>
    <property type="match status" value="1"/>
</dbReference>
<protein>
    <recommendedName>
        <fullName evidence="8">Glyceraldehyde-3-phosphate dehydrogenase</fullName>
        <ecNumber evidence="8">1.2.1.-</ecNumber>
    </recommendedName>
</protein>
<dbReference type="InterPro" id="IPR020828">
    <property type="entry name" value="GlycerAld_3-P_DH_NAD(P)-bd"/>
</dbReference>
<keyword evidence="11" id="KW-1185">Reference proteome</keyword>
<feature type="active site" description="Nucleophile" evidence="3">
    <location>
        <position position="152"/>
    </location>
</feature>
<evidence type="ECO:0000256" key="6">
    <source>
        <dbReference type="PIRSR" id="PIRSR000149-4"/>
    </source>
</evidence>
<comment type="similarity">
    <text evidence="1 7">Belongs to the glyceraldehyde-3-phosphate dehydrogenase family.</text>
</comment>
<proteinExistence type="inferred from homology"/>
<feature type="binding site" evidence="4">
    <location>
        <begin position="210"/>
        <end position="211"/>
    </location>
    <ligand>
        <name>D-glyceraldehyde 3-phosphate</name>
        <dbReference type="ChEBI" id="CHEBI:59776"/>
    </ligand>
</feature>
<evidence type="ECO:0000313" key="10">
    <source>
        <dbReference type="EMBL" id="QSX08210.1"/>
    </source>
</evidence>
<feature type="binding site" evidence="5">
    <location>
        <begin position="12"/>
        <end position="13"/>
    </location>
    <ligand>
        <name>NAD(+)</name>
        <dbReference type="ChEBI" id="CHEBI:57540"/>
    </ligand>
</feature>
<dbReference type="Pfam" id="PF02800">
    <property type="entry name" value="Gp_dh_C"/>
    <property type="match status" value="1"/>
</dbReference>
<evidence type="ECO:0000256" key="4">
    <source>
        <dbReference type="PIRSR" id="PIRSR000149-2"/>
    </source>
</evidence>
<dbReference type="CDD" id="cd05214">
    <property type="entry name" value="GAPDH_I_N"/>
    <property type="match status" value="1"/>
</dbReference>
<dbReference type="PROSITE" id="PS00071">
    <property type="entry name" value="GAPDH"/>
    <property type="match status" value="1"/>
</dbReference>
<dbReference type="AlphaFoldDB" id="A0A974XGI0"/>
<dbReference type="InterPro" id="IPR036291">
    <property type="entry name" value="NAD(P)-bd_dom_sf"/>
</dbReference>
<dbReference type="PRINTS" id="PR00078">
    <property type="entry name" value="G3PDHDRGNASE"/>
</dbReference>
<dbReference type="GO" id="GO:0006006">
    <property type="term" value="P:glucose metabolic process"/>
    <property type="evidence" value="ECO:0007669"/>
    <property type="project" value="InterPro"/>
</dbReference>
<evidence type="ECO:0000256" key="3">
    <source>
        <dbReference type="PIRSR" id="PIRSR000149-1"/>
    </source>
</evidence>
<dbReference type="InterPro" id="IPR006424">
    <property type="entry name" value="Glyceraldehyde-3-P_DH_1"/>
</dbReference>
<name>A0A974XGI0_9FIRM</name>
<dbReference type="KEGG" id="alka:J0B03_10490"/>
<evidence type="ECO:0000256" key="2">
    <source>
        <dbReference type="ARBA" id="ARBA00023002"/>
    </source>
</evidence>
<feature type="binding site" evidence="5">
    <location>
        <position position="121"/>
    </location>
    <ligand>
        <name>NAD(+)</name>
        <dbReference type="ChEBI" id="CHEBI:57540"/>
    </ligand>
</feature>
<dbReference type="EC" id="1.2.1.-" evidence="8"/>
<dbReference type="PIRSF" id="PIRSF000149">
    <property type="entry name" value="GAP_DH"/>
    <property type="match status" value="1"/>
</dbReference>
<evidence type="ECO:0000259" key="9">
    <source>
        <dbReference type="SMART" id="SM00846"/>
    </source>
</evidence>
<feature type="domain" description="Glyceraldehyde 3-phosphate dehydrogenase NAD(P) binding" evidence="9">
    <location>
        <begin position="3"/>
        <end position="152"/>
    </location>
</feature>
<evidence type="ECO:0000313" key="11">
    <source>
        <dbReference type="Proteomes" id="UP000663499"/>
    </source>
</evidence>
<dbReference type="CDD" id="cd18126">
    <property type="entry name" value="GAPDH_I_C"/>
    <property type="match status" value="1"/>
</dbReference>
<dbReference type="SUPFAM" id="SSF55347">
    <property type="entry name" value="Glyceraldehyde-3-phosphate dehydrogenase-like, C-terminal domain"/>
    <property type="match status" value="1"/>
</dbReference>
<dbReference type="InterPro" id="IPR020829">
    <property type="entry name" value="GlycerAld_3-P_DH_cat"/>
</dbReference>
<evidence type="ECO:0000256" key="5">
    <source>
        <dbReference type="PIRSR" id="PIRSR000149-3"/>
    </source>
</evidence>
<dbReference type="RefSeq" id="WP_207299552.1">
    <property type="nucleotide sequence ID" value="NZ_CP071444.1"/>
</dbReference>
<evidence type="ECO:0000256" key="1">
    <source>
        <dbReference type="ARBA" id="ARBA00007406"/>
    </source>
</evidence>
<keyword evidence="5" id="KW-0520">NAD</keyword>
<keyword evidence="2 8" id="KW-0560">Oxidoreductase</keyword>
<feature type="binding site" evidence="5">
    <location>
        <position position="79"/>
    </location>
    <ligand>
        <name>NAD(+)</name>
        <dbReference type="ChEBI" id="CHEBI:57540"/>
    </ligand>
</feature>
<feature type="binding site" evidence="5">
    <location>
        <position position="34"/>
    </location>
    <ligand>
        <name>NAD(+)</name>
        <dbReference type="ChEBI" id="CHEBI:57540"/>
    </ligand>
</feature>
<keyword evidence="5" id="KW-0547">Nucleotide-binding</keyword>
<dbReference type="GO" id="GO:0051287">
    <property type="term" value="F:NAD binding"/>
    <property type="evidence" value="ECO:0007669"/>
    <property type="project" value="InterPro"/>
</dbReference>
<organism evidence="10 11">
    <name type="scientific">Alkalibacter rhizosphaerae</name>
    <dbReference type="NCBI Taxonomy" id="2815577"/>
    <lineage>
        <taxon>Bacteria</taxon>
        <taxon>Bacillati</taxon>
        <taxon>Bacillota</taxon>
        <taxon>Clostridia</taxon>
        <taxon>Eubacteriales</taxon>
        <taxon>Eubacteriaceae</taxon>
        <taxon>Alkalibacter</taxon>
    </lineage>
</organism>
<evidence type="ECO:0000256" key="8">
    <source>
        <dbReference type="RuleBase" id="RU361160"/>
    </source>
</evidence>
<dbReference type="InterPro" id="IPR020831">
    <property type="entry name" value="GlycerAld/Erythrose_P_DH"/>
</dbReference>
<dbReference type="GO" id="GO:0016620">
    <property type="term" value="F:oxidoreductase activity, acting on the aldehyde or oxo group of donors, NAD or NADP as acceptor"/>
    <property type="evidence" value="ECO:0007669"/>
    <property type="project" value="InterPro"/>
</dbReference>
<feature type="binding site" evidence="5">
    <location>
        <position position="314"/>
    </location>
    <ligand>
        <name>NAD(+)</name>
        <dbReference type="ChEBI" id="CHEBI:57540"/>
    </ligand>
</feature>
<feature type="binding site" evidence="4">
    <location>
        <position position="233"/>
    </location>
    <ligand>
        <name>D-glyceraldehyde 3-phosphate</name>
        <dbReference type="ChEBI" id="CHEBI:59776"/>
    </ligand>
</feature>
<dbReference type="Gene3D" id="3.30.360.10">
    <property type="entry name" value="Dihydrodipicolinate Reductase, domain 2"/>
    <property type="match status" value="1"/>
</dbReference>
<dbReference type="EMBL" id="CP071444">
    <property type="protein sequence ID" value="QSX08210.1"/>
    <property type="molecule type" value="Genomic_DNA"/>
</dbReference>